<keyword evidence="3" id="KW-1185">Reference proteome</keyword>
<protein>
    <submittedName>
        <fullName evidence="2">Uncharacterized protein</fullName>
    </submittedName>
</protein>
<comment type="caution">
    <text evidence="2">The sequence shown here is derived from an EMBL/GenBank/DDBJ whole genome shotgun (WGS) entry which is preliminary data.</text>
</comment>
<dbReference type="STRING" id="432608.A6V39_05795"/>
<evidence type="ECO:0000313" key="2">
    <source>
        <dbReference type="EMBL" id="OAL10787.1"/>
    </source>
</evidence>
<feature type="region of interest" description="Disordered" evidence="1">
    <location>
        <begin position="41"/>
        <end position="137"/>
    </location>
</feature>
<evidence type="ECO:0000256" key="1">
    <source>
        <dbReference type="SAM" id="MobiDB-lite"/>
    </source>
</evidence>
<dbReference type="RefSeq" id="WP_187149655.1">
    <property type="nucleotide sequence ID" value="NZ_LWUJ01000007.1"/>
</dbReference>
<proteinExistence type="predicted"/>
<feature type="compositionally biased region" description="Basic and acidic residues" evidence="1">
    <location>
        <begin position="107"/>
        <end position="123"/>
    </location>
</feature>
<accession>A0A1A9QE83</accession>
<dbReference type="AlphaFoldDB" id="A0A1A9QE83"/>
<sequence length="151" mass="16865">MKLPASLSKLKSLFPVVVVGSSVLITIKLLTESNPLSSEILKVDAVEDIQKTDYQDELKEPEPEKPPVPEEPPSPPEPEIQSNQDQQEATDEDDKQEGGDSNSDENQQEKQQQESQKQQDHQQPKGGRRAFKSNGGTVVEILKQFFGQKKQ</sequence>
<organism evidence="2 3">
    <name type="scientific">Candidatus Mycoplasma haematobovis</name>
    <dbReference type="NCBI Taxonomy" id="432608"/>
    <lineage>
        <taxon>Bacteria</taxon>
        <taxon>Bacillati</taxon>
        <taxon>Mycoplasmatota</taxon>
        <taxon>Mollicutes</taxon>
        <taxon>Mycoplasmataceae</taxon>
        <taxon>Mycoplasma</taxon>
    </lineage>
</organism>
<dbReference type="EMBL" id="LWUJ01000007">
    <property type="protein sequence ID" value="OAL10787.1"/>
    <property type="molecule type" value="Genomic_DNA"/>
</dbReference>
<reference evidence="3" key="1">
    <citation type="submission" date="2016-04" db="EMBL/GenBank/DDBJ databases">
        <authorList>
            <person name="Quiroz-Castaneda R.E."/>
            <person name="Martinez-Ocampo F."/>
        </authorList>
    </citation>
    <scope>NUCLEOTIDE SEQUENCE [LARGE SCALE GENOMIC DNA]</scope>
    <source>
        <strain evidence="3">INIFAP01</strain>
    </source>
</reference>
<feature type="compositionally biased region" description="Pro residues" evidence="1">
    <location>
        <begin position="69"/>
        <end position="78"/>
    </location>
</feature>
<evidence type="ECO:0000313" key="3">
    <source>
        <dbReference type="Proteomes" id="UP000077623"/>
    </source>
</evidence>
<dbReference type="Proteomes" id="UP000077623">
    <property type="component" value="Unassembled WGS sequence"/>
</dbReference>
<feature type="compositionally biased region" description="Basic and acidic residues" evidence="1">
    <location>
        <begin position="41"/>
        <end position="68"/>
    </location>
</feature>
<gene>
    <name evidence="2" type="ORF">A6V39_05795</name>
</gene>
<name>A0A1A9QE83_9MOLU</name>